<accession>Q84YF1</accession>
<keyword evidence="3" id="KW-0611">Plant defense</keyword>
<feature type="domain" description="NB-ARC" evidence="4">
    <location>
        <begin position="118"/>
        <end position="293"/>
    </location>
</feature>
<dbReference type="Gene3D" id="1.10.8.430">
    <property type="entry name" value="Helical domain of apoptotic protease-activating factors"/>
    <property type="match status" value="1"/>
</dbReference>
<sequence length="1284" mass="146657">MASAPKLTMPNMLLATLLVTGSYVSLVAVQKMMLLLLPCMSRDHGGHAEKLPFDRVEMSNKIKQLIEELHSNCTPVSDLLKIVSGSNPQPHMPAITKRPDTSSEITQDKLFGRDAIFEKTVEEIISVTQSGKTLSVLPIVGPGGIGKTTFTQHLVNHTRIKQCFHDINIWICVSTNFDVLKLTKEMLSCLPATENEENNETTTNLDQLQKSIAQRLKSKRFLIVLDDIWECSSNDEWEKLLAPFKKDETSGNVILVTTRFPKIVEMVKKETNPIDLRGLDPDEFWKFFQICAFGRIQDEHDDQELIGIARQIADKLKCSPLAAKTVGRLLIKKPFQEHWMKILDNKEWLEENHDNDIIPALKISYDYLPFHLKKCFSCFCLFPDDYKFEKLEIICFWHSIGIIDYSRQNKKMEEIGSDYLDELVDSGFLIKGDDNYYVMHDLLHDLSRTVSLEECGYINCSNFEADKIPKTIRYLSIFMHDTHIQNFKEEMGKLKEKIDIKNLRSLMIFGEYSRLHLINVLRDTFKEIKSLRVLSIFMNSHSSLPHSFSKLLHLRYLKLLSPDYPEMCLPSTVSKFYHLKFLDLNQWECGYSLAKDICRLENLRHFVAKKKFHSNVPGVGRMKLLQELKEFHVKKESVGFELGELGKLDQLGGKLNICGLENVRTKQEAKEAKLMEKRNLVKLGLVWNSEQESTGDDILDSLEPHSNIRRLHIVNKSGSVGPSWLCINIVHMKNLETLHLESISWAILPPIGQLYHLRKLKLKNIVGISQIGPDFFGGTTEKSFAHLKEVEFHDMPELVEWVGGANCHLFSRLERIGCINCPRLTALLTSRWPISSTADNTIWFPSLRDLHIRRCPELCLPPLPHTLLVSHIDTECLFYDSTKLNIRKPSELVFHNLGDIERLTAEDALLLSFMDLQKLRSLRHIEVSGCEEKFLRGLDDGVVLHTVQTLKLRQFSLTRKSLSNLFKCFPALSRLDVSTSSDEDHEEVVLQFPPSSSLRNVCFNRCKNMILPVEAEEGAGFRALPSLESVTVINCDKLFSRWSMGGAAAQTQSTIYPLPPCLKELCLCYQQSTLPMALFANLTSLTNLELYNCKDITVDGIDPHITFNLEQLEVYNWRDGEAEPYSVAADLLAAVARTKTMPAGSFQLVRLDVDSISAVLVAPICTRLSDTLQRLYFHSDWRTEKFTEEQDEALQLLTSLQDLWFCNCRALQSLPQGLHCLPSLQEIRIWGTHKIRSLPKEGLPDSLRVLYIDNCCPEIYEECQKLKGTRPDINIMASIARAEN</sequence>
<feature type="domain" description="Disease resistance protein winged helix" evidence="5">
    <location>
        <begin position="381"/>
        <end position="446"/>
    </location>
</feature>
<dbReference type="Pfam" id="PF23559">
    <property type="entry name" value="WHD_DRP"/>
    <property type="match status" value="1"/>
</dbReference>
<gene>
    <name evidence="7" type="primary">7A</name>
    <name evidence="8" type="ORF">SORBI_3008G026200</name>
</gene>
<dbReference type="EMBL" id="AY144442">
    <property type="protein sequence ID" value="AAO16692.1"/>
    <property type="molecule type" value="Genomic_DNA"/>
</dbReference>
<dbReference type="EMBL" id="CM000767">
    <property type="protein sequence ID" value="EES15624.1"/>
    <property type="molecule type" value="Genomic_DNA"/>
</dbReference>
<reference evidence="9" key="5">
    <citation type="journal article" date="2018" name="Plant J.">
        <title>The Sorghum bicolor reference genome: improved assembly, gene annotations, a transcriptome atlas, and signatures of genome organization.</title>
        <authorList>
            <person name="McCormick R.F."/>
            <person name="Truong S.K."/>
            <person name="Sreedasyam A."/>
            <person name="Jenkins J."/>
            <person name="Shu S."/>
            <person name="Sims D."/>
            <person name="Kennedy M."/>
            <person name="Amirebrahimi M."/>
            <person name="Weers B.D."/>
            <person name="McKinley B."/>
            <person name="Mattison A."/>
            <person name="Morishige D.T."/>
            <person name="Grimwood J."/>
            <person name="Schmutz J."/>
            <person name="Mullet J.E."/>
        </authorList>
    </citation>
    <scope>NUCLEOTIDE SEQUENCE [LARGE SCALE GENOMIC DNA]</scope>
    <source>
        <strain evidence="9">cv. BTx623</strain>
    </source>
</reference>
<dbReference type="SUPFAM" id="SSF52058">
    <property type="entry name" value="L domain-like"/>
    <property type="match status" value="2"/>
</dbReference>
<reference evidence="7" key="2">
    <citation type="submission" date="2002-08" db="EMBL/GenBank/DDBJ databases">
        <title>Sequence and physical map analysis of Rp1 region of maize and sorghum.</title>
        <authorList>
            <person name="Ramakrishna W."/>
            <person name="Emberton J."/>
            <person name="SanMiguel P."/>
            <person name="Ogden M."/>
            <person name="Llaca V."/>
            <person name="Linton E."/>
            <person name="Messing J."/>
            <person name="Bennetzen J.L."/>
        </authorList>
    </citation>
    <scope>NUCLEOTIDE SEQUENCE</scope>
</reference>
<dbReference type="Gene3D" id="3.40.50.300">
    <property type="entry name" value="P-loop containing nucleotide triphosphate hydrolases"/>
    <property type="match status" value="1"/>
</dbReference>
<reference evidence="8 9" key="3">
    <citation type="journal article" date="2009" name="Nature">
        <title>The Sorghum bicolor genome and the diversification of grasses.</title>
        <authorList>
            <person name="Paterson A.H."/>
            <person name="Bowers J.E."/>
            <person name="Bruggmann R."/>
            <person name="Dubchak I."/>
            <person name="Grimwood J."/>
            <person name="Gundlach H."/>
            <person name="Haberer G."/>
            <person name="Hellsten U."/>
            <person name="Mitros T."/>
            <person name="Poliakov A."/>
            <person name="Schmutz J."/>
            <person name="Spannagl M."/>
            <person name="Tang H."/>
            <person name="Wang X."/>
            <person name="Wicker T."/>
            <person name="Bharti A.K."/>
            <person name="Chapman J."/>
            <person name="Feltus F.A."/>
            <person name="Gowik U."/>
            <person name="Grigoriev I.V."/>
            <person name="Lyons E."/>
            <person name="Maher C.A."/>
            <person name="Martis M."/>
            <person name="Narechania A."/>
            <person name="Otillar R.P."/>
            <person name="Penning B.W."/>
            <person name="Salamov A.A."/>
            <person name="Wang Y."/>
            <person name="Zhang L."/>
            <person name="Carpita N.C."/>
            <person name="Freeling M."/>
            <person name="Gingle A.R."/>
            <person name="Hash C.T."/>
            <person name="Keller B."/>
            <person name="Klein P."/>
            <person name="Kresovich S."/>
            <person name="McCann M.C."/>
            <person name="Ming R."/>
            <person name="Peterson D.G."/>
            <person name="Mehboob-ur-Rahman"/>
            <person name="Ware D."/>
            <person name="Westhoff P."/>
            <person name="Mayer K.F."/>
            <person name="Messing J."/>
            <person name="Rokhsar D.S."/>
        </authorList>
    </citation>
    <scope>NUCLEOTIDE SEQUENCE [LARGE SCALE GENOMIC DNA]</scope>
    <source>
        <strain evidence="9">cv. BTx623</strain>
    </source>
</reference>
<keyword evidence="2" id="KW-0677">Repeat</keyword>
<keyword evidence="9" id="KW-1185">Reference proteome</keyword>
<dbReference type="HOGENOM" id="CLU_000837_8_4_1"/>
<reference evidence="7" key="1">
    <citation type="journal article" date="2002" name="Plant Physiol.">
        <title>Comparative sequence analysis of the sorghum Rph region and the maize Rp1 resistance gene complex.</title>
        <authorList>
            <person name="Ramakrishna W."/>
            <person name="Emberton J."/>
            <person name="SanMiguel P."/>
            <person name="Ogden M."/>
            <person name="Llaca V."/>
            <person name="Messing J."/>
            <person name="Bennetzen J.L."/>
        </authorList>
    </citation>
    <scope>NUCLEOTIDE SEQUENCE</scope>
</reference>
<dbReference type="InterPro" id="IPR027417">
    <property type="entry name" value="P-loop_NTPase"/>
</dbReference>
<dbReference type="GO" id="GO:0006952">
    <property type="term" value="P:defense response"/>
    <property type="evidence" value="ECO:0007669"/>
    <property type="project" value="UniProtKB-KW"/>
</dbReference>
<dbReference type="InterPro" id="IPR058922">
    <property type="entry name" value="WHD_DRP"/>
</dbReference>
<evidence type="ECO:0000313" key="9">
    <source>
        <dbReference type="Proteomes" id="UP000000768"/>
    </source>
</evidence>
<proteinExistence type="predicted"/>
<dbReference type="PRINTS" id="PR00364">
    <property type="entry name" value="DISEASERSIST"/>
</dbReference>
<dbReference type="InterPro" id="IPR002182">
    <property type="entry name" value="NB-ARC"/>
</dbReference>
<reference evidence="8" key="4">
    <citation type="submission" date="2017-02" db="EMBL/GenBank/DDBJ databases">
        <title>WGS assembly of Sorghum bicolor.</title>
        <authorList>
            <person name="Paterson A."/>
            <person name="Mullet J."/>
            <person name="Bowers J."/>
            <person name="Bruggmann R."/>
            <person name="Dubchak I."/>
            <person name="Grimwood J."/>
            <person name="Gundlach H."/>
            <person name="Haberer G."/>
            <person name="Hellsten U."/>
            <person name="Mitros T."/>
            <person name="Poliakov A."/>
            <person name="Schmutz J."/>
            <person name="Spannagl M."/>
            <person name="Tang H."/>
            <person name="Wang X."/>
            <person name="Wicker T."/>
            <person name="Bharti A."/>
            <person name="Chapman J."/>
            <person name="Feltus F."/>
            <person name="Gowik U."/>
            <person name="Grigoriev I."/>
            <person name="Lyons E."/>
            <person name="Maher C."/>
            <person name="Martis M."/>
            <person name="Narechania A."/>
            <person name="Otillar R."/>
            <person name="Penning B."/>
            <person name="Salamov A."/>
            <person name="Wang Y."/>
            <person name="Zhang L."/>
            <person name="Carpita N."/>
            <person name="Freeling M."/>
            <person name="Gingle A."/>
            <person name="Hash C."/>
            <person name="Keller B."/>
            <person name="Klein P."/>
            <person name="Kresovich S."/>
            <person name="Mccann M."/>
            <person name="Ming R."/>
            <person name="Peterson D."/>
            <person name="Rahman M."/>
            <person name="Ware D."/>
            <person name="Westhoff P."/>
            <person name="Mayer K."/>
            <person name="Messing J."/>
            <person name="Sims D."/>
            <person name="Jenkins J."/>
            <person name="Shu S."/>
            <person name="Rokhsar D."/>
        </authorList>
    </citation>
    <scope>NUCLEOTIDE SEQUENCE</scope>
</reference>
<dbReference type="InParanoid" id="Q84YF1"/>
<dbReference type="InterPro" id="IPR042197">
    <property type="entry name" value="Apaf_helical"/>
</dbReference>
<dbReference type="InterPro" id="IPR056789">
    <property type="entry name" value="LRR_R13L1-DRL21"/>
</dbReference>
<dbReference type="Gene3D" id="3.80.10.10">
    <property type="entry name" value="Ribonuclease Inhibitor"/>
    <property type="match status" value="2"/>
</dbReference>
<dbReference type="eggNOG" id="KOG4658">
    <property type="taxonomic scope" value="Eukaryota"/>
</dbReference>
<dbReference type="Gene3D" id="1.10.10.10">
    <property type="entry name" value="Winged helix-like DNA-binding domain superfamily/Winged helix DNA-binding domain"/>
    <property type="match status" value="1"/>
</dbReference>
<feature type="domain" description="R13L1/DRL21-like LRR repeat region" evidence="6">
    <location>
        <begin position="642"/>
        <end position="764"/>
    </location>
</feature>
<evidence type="ECO:0000313" key="8">
    <source>
        <dbReference type="EMBL" id="EES15624.1"/>
    </source>
</evidence>
<dbReference type="Pfam" id="PF25019">
    <property type="entry name" value="LRR_R13L1-DRL21"/>
    <property type="match status" value="1"/>
</dbReference>
<evidence type="ECO:0000259" key="6">
    <source>
        <dbReference type="Pfam" id="PF25019"/>
    </source>
</evidence>
<organism evidence="7">
    <name type="scientific">Sorghum bicolor</name>
    <name type="common">Sorghum</name>
    <name type="synonym">Sorghum vulgare</name>
    <dbReference type="NCBI Taxonomy" id="4558"/>
    <lineage>
        <taxon>Eukaryota</taxon>
        <taxon>Viridiplantae</taxon>
        <taxon>Streptophyta</taxon>
        <taxon>Embryophyta</taxon>
        <taxon>Tracheophyta</taxon>
        <taxon>Spermatophyta</taxon>
        <taxon>Magnoliopsida</taxon>
        <taxon>Liliopsida</taxon>
        <taxon>Poales</taxon>
        <taxon>Poaceae</taxon>
        <taxon>PACMAD clade</taxon>
        <taxon>Panicoideae</taxon>
        <taxon>Andropogonodae</taxon>
        <taxon>Andropogoneae</taxon>
        <taxon>Sorghinae</taxon>
        <taxon>Sorghum</taxon>
    </lineage>
</organism>
<protein>
    <submittedName>
        <fullName evidence="7">Putative Xa1-like protein</fullName>
    </submittedName>
</protein>
<dbReference type="InterPro" id="IPR032675">
    <property type="entry name" value="LRR_dom_sf"/>
</dbReference>
<dbReference type="GO" id="GO:0043531">
    <property type="term" value="F:ADP binding"/>
    <property type="evidence" value="ECO:0007669"/>
    <property type="project" value="InterPro"/>
</dbReference>
<dbReference type="InterPro" id="IPR036388">
    <property type="entry name" value="WH-like_DNA-bd_sf"/>
</dbReference>
<dbReference type="PANTHER" id="PTHR36766">
    <property type="entry name" value="PLANT BROAD-SPECTRUM MILDEW RESISTANCE PROTEIN RPW8"/>
    <property type="match status" value="1"/>
</dbReference>
<dbReference type="Proteomes" id="UP000000768">
    <property type="component" value="Chromosome 8"/>
</dbReference>
<dbReference type="SUPFAM" id="SSF52540">
    <property type="entry name" value="P-loop containing nucleoside triphosphate hydrolases"/>
    <property type="match status" value="1"/>
</dbReference>
<dbReference type="Gramene" id="EES15624">
    <property type="protein sequence ID" value="EES15624"/>
    <property type="gene ID" value="SORBI_3008G026200"/>
</dbReference>
<evidence type="ECO:0000256" key="3">
    <source>
        <dbReference type="ARBA" id="ARBA00022821"/>
    </source>
</evidence>
<evidence type="ECO:0000259" key="5">
    <source>
        <dbReference type="Pfam" id="PF23559"/>
    </source>
</evidence>
<dbReference type="OrthoDB" id="655895at2759"/>
<name>Q84YF1_SORBI</name>
<evidence type="ECO:0000256" key="2">
    <source>
        <dbReference type="ARBA" id="ARBA00022737"/>
    </source>
</evidence>
<evidence type="ECO:0000259" key="4">
    <source>
        <dbReference type="Pfam" id="PF00931"/>
    </source>
</evidence>
<evidence type="ECO:0000313" key="7">
    <source>
        <dbReference type="EMBL" id="AAO16692.1"/>
    </source>
</evidence>
<dbReference type="PANTHER" id="PTHR36766:SF64">
    <property type="entry name" value="OS12G0206100 PROTEIN"/>
    <property type="match status" value="1"/>
</dbReference>
<keyword evidence="1" id="KW-0433">Leucine-rich repeat</keyword>
<evidence type="ECO:0000256" key="1">
    <source>
        <dbReference type="ARBA" id="ARBA00022614"/>
    </source>
</evidence>
<dbReference type="Pfam" id="PF00931">
    <property type="entry name" value="NB-ARC"/>
    <property type="match status" value="1"/>
</dbReference>
<dbReference type="STRING" id="4558.Q84YF1"/>
<dbReference type="OMA" id="INIMASI"/>